<dbReference type="GO" id="GO:0015271">
    <property type="term" value="F:outward rectifier potassium channel activity"/>
    <property type="evidence" value="ECO:0007669"/>
    <property type="project" value="TreeGrafter"/>
</dbReference>
<organism evidence="11 12">
    <name type="scientific">Dictyocaulus viviparus</name>
    <name type="common">Bovine lungworm</name>
    <dbReference type="NCBI Taxonomy" id="29172"/>
    <lineage>
        <taxon>Eukaryota</taxon>
        <taxon>Metazoa</taxon>
        <taxon>Ecdysozoa</taxon>
        <taxon>Nematoda</taxon>
        <taxon>Chromadorea</taxon>
        <taxon>Rhabditida</taxon>
        <taxon>Rhabditina</taxon>
        <taxon>Rhabditomorpha</taxon>
        <taxon>Strongyloidea</taxon>
        <taxon>Metastrongylidae</taxon>
        <taxon>Dictyocaulus</taxon>
    </lineage>
</organism>
<keyword evidence="12" id="KW-1185">Reference proteome</keyword>
<dbReference type="STRING" id="29172.A0A0D8XZK8"/>
<dbReference type="Gene3D" id="1.10.287.70">
    <property type="match status" value="1"/>
</dbReference>
<keyword evidence="3 8" id="KW-0812">Transmembrane</keyword>
<evidence type="ECO:0000256" key="3">
    <source>
        <dbReference type="ARBA" id="ARBA00022692"/>
    </source>
</evidence>
<dbReference type="PANTHER" id="PTHR11003">
    <property type="entry name" value="POTASSIUM CHANNEL, SUBFAMILY K"/>
    <property type="match status" value="1"/>
</dbReference>
<evidence type="ECO:0000256" key="5">
    <source>
        <dbReference type="ARBA" id="ARBA00023065"/>
    </source>
</evidence>
<reference evidence="11 12" key="1">
    <citation type="submission" date="2013-11" db="EMBL/GenBank/DDBJ databases">
        <title>Draft genome of the bovine lungworm Dictyocaulus viviparus.</title>
        <authorList>
            <person name="Mitreva M."/>
        </authorList>
    </citation>
    <scope>NUCLEOTIDE SEQUENCE [LARGE SCALE GENOMIC DNA]</scope>
    <source>
        <strain evidence="11 12">HannoverDv2000</strain>
    </source>
</reference>
<dbReference type="PANTHER" id="PTHR11003:SF240">
    <property type="entry name" value="POTASSIUM CHANNEL DOMAIN-CONTAINING PROTEIN"/>
    <property type="match status" value="1"/>
</dbReference>
<keyword evidence="2" id="KW-0813">Transport</keyword>
<keyword evidence="4 8" id="KW-1133">Transmembrane helix</keyword>
<feature type="chain" id="PRO_5002336090" evidence="9">
    <location>
        <begin position="24"/>
        <end position="287"/>
    </location>
</feature>
<feature type="transmembrane region" description="Helical" evidence="8">
    <location>
        <begin position="132"/>
        <end position="154"/>
    </location>
</feature>
<dbReference type="OrthoDB" id="297496at2759"/>
<keyword evidence="9" id="KW-0732">Signal</keyword>
<comment type="subcellular location">
    <subcellularLocation>
        <location evidence="1">Membrane</location>
        <topology evidence="1">Multi-pass membrane protein</topology>
    </subcellularLocation>
</comment>
<dbReference type="InterPro" id="IPR003280">
    <property type="entry name" value="2pore_dom_K_chnl"/>
</dbReference>
<feature type="signal peptide" evidence="9">
    <location>
        <begin position="1"/>
        <end position="23"/>
    </location>
</feature>
<evidence type="ECO:0000256" key="2">
    <source>
        <dbReference type="ARBA" id="ARBA00022448"/>
    </source>
</evidence>
<feature type="transmembrane region" description="Helical" evidence="8">
    <location>
        <begin position="77"/>
        <end position="97"/>
    </location>
</feature>
<sequence>MIFSLFGIPLMLLVLQDIGKLLTISMKLPWFQTKRIIRRISRSIILPYIFRFCTNQSLREIREIEMHMREDLEIFDLPVVVGVCLIAGWILLCSMVLSVWDQKWTLLESFYFFFISLSTIGLGDLVPSSPRLLVTMFGFILVGLSLVSMVINLLQTKMKKTYEAGPIIQDGIIMRATIDLISPISEKHICCEAHDYQVLKSNVSRSTQTNLSLPAIRQIVLRSDGVHWVTNESPLKSPDEVTRLVELETSLRVCEQIGDNNEDDEDNESLLMDETNVLVEIEEDSNK</sequence>
<dbReference type="Proteomes" id="UP000053766">
    <property type="component" value="Unassembled WGS sequence"/>
</dbReference>
<reference evidence="12" key="2">
    <citation type="journal article" date="2016" name="Sci. Rep.">
        <title>Dictyocaulus viviparus genome, variome and transcriptome elucidate lungworm biology and support future intervention.</title>
        <authorList>
            <person name="McNulty S.N."/>
            <person name="Strube C."/>
            <person name="Rosa B.A."/>
            <person name="Martin J.C."/>
            <person name="Tyagi R."/>
            <person name="Choi Y.J."/>
            <person name="Wang Q."/>
            <person name="Hallsworth Pepin K."/>
            <person name="Zhang X."/>
            <person name="Ozersky P."/>
            <person name="Wilson R.K."/>
            <person name="Sternberg P.W."/>
            <person name="Gasser R.B."/>
            <person name="Mitreva M."/>
        </authorList>
    </citation>
    <scope>NUCLEOTIDE SEQUENCE [LARGE SCALE GENOMIC DNA]</scope>
    <source>
        <strain evidence="12">HannoverDv2000</strain>
    </source>
</reference>
<evidence type="ECO:0000256" key="9">
    <source>
        <dbReference type="SAM" id="SignalP"/>
    </source>
</evidence>
<dbReference type="AlphaFoldDB" id="A0A0D8XZK8"/>
<dbReference type="SUPFAM" id="SSF81324">
    <property type="entry name" value="Voltage-gated potassium channels"/>
    <property type="match status" value="1"/>
</dbReference>
<evidence type="ECO:0000256" key="8">
    <source>
        <dbReference type="SAM" id="Phobius"/>
    </source>
</evidence>
<dbReference type="GO" id="GO:0030322">
    <property type="term" value="P:stabilization of membrane potential"/>
    <property type="evidence" value="ECO:0007669"/>
    <property type="project" value="TreeGrafter"/>
</dbReference>
<accession>A0A0D8XZK8</accession>
<proteinExistence type="predicted"/>
<protein>
    <submittedName>
        <fullName evidence="11">Ion channel</fullName>
    </submittedName>
</protein>
<dbReference type="EMBL" id="KN716239">
    <property type="protein sequence ID" value="KJH49307.1"/>
    <property type="molecule type" value="Genomic_DNA"/>
</dbReference>
<dbReference type="InterPro" id="IPR013099">
    <property type="entry name" value="K_chnl_dom"/>
</dbReference>
<evidence type="ECO:0000256" key="1">
    <source>
        <dbReference type="ARBA" id="ARBA00004141"/>
    </source>
</evidence>
<feature type="domain" description="Potassium channel" evidence="10">
    <location>
        <begin position="83"/>
        <end position="158"/>
    </location>
</feature>
<gene>
    <name evidence="11" type="ORF">DICVIV_04571</name>
</gene>
<evidence type="ECO:0000313" key="12">
    <source>
        <dbReference type="Proteomes" id="UP000053766"/>
    </source>
</evidence>
<name>A0A0D8XZK8_DICVI</name>
<evidence type="ECO:0000256" key="6">
    <source>
        <dbReference type="ARBA" id="ARBA00023136"/>
    </source>
</evidence>
<dbReference type="GO" id="GO:0022841">
    <property type="term" value="F:potassium ion leak channel activity"/>
    <property type="evidence" value="ECO:0007669"/>
    <property type="project" value="TreeGrafter"/>
</dbReference>
<evidence type="ECO:0000256" key="7">
    <source>
        <dbReference type="ARBA" id="ARBA00023303"/>
    </source>
</evidence>
<keyword evidence="5" id="KW-0406">Ion transport</keyword>
<keyword evidence="7" id="KW-0407">Ion channel</keyword>
<dbReference type="GO" id="GO:0005886">
    <property type="term" value="C:plasma membrane"/>
    <property type="evidence" value="ECO:0007669"/>
    <property type="project" value="TreeGrafter"/>
</dbReference>
<dbReference type="Pfam" id="PF07885">
    <property type="entry name" value="Ion_trans_2"/>
    <property type="match status" value="1"/>
</dbReference>
<evidence type="ECO:0000256" key="4">
    <source>
        <dbReference type="ARBA" id="ARBA00022989"/>
    </source>
</evidence>
<feature type="transmembrane region" description="Helical" evidence="8">
    <location>
        <begin position="109"/>
        <end position="126"/>
    </location>
</feature>
<evidence type="ECO:0000313" key="11">
    <source>
        <dbReference type="EMBL" id="KJH49307.1"/>
    </source>
</evidence>
<evidence type="ECO:0000259" key="10">
    <source>
        <dbReference type="Pfam" id="PF07885"/>
    </source>
</evidence>
<keyword evidence="6 8" id="KW-0472">Membrane</keyword>